<dbReference type="Proteomes" id="UP000221165">
    <property type="component" value="Unassembled WGS sequence"/>
</dbReference>
<dbReference type="VEuPathDB" id="ToxoDB:CSUI_001997"/>
<dbReference type="PRINTS" id="PR01801">
    <property type="entry name" value="SURFCEANTIGN"/>
</dbReference>
<feature type="compositionally biased region" description="Polar residues" evidence="1">
    <location>
        <begin position="203"/>
        <end position="213"/>
    </location>
</feature>
<keyword evidence="4" id="KW-1185">Reference proteome</keyword>
<reference evidence="3 4" key="1">
    <citation type="journal article" date="2017" name="Int. J. Parasitol.">
        <title>The genome of the protozoan parasite Cystoisospora suis and a reverse vaccinology approach to identify vaccine candidates.</title>
        <authorList>
            <person name="Palmieri N."/>
            <person name="Shrestha A."/>
            <person name="Ruttkowski B."/>
            <person name="Beck T."/>
            <person name="Vogl C."/>
            <person name="Tomley F."/>
            <person name="Blake D.P."/>
            <person name="Joachim A."/>
        </authorList>
    </citation>
    <scope>NUCLEOTIDE SEQUENCE [LARGE SCALE GENOMIC DNA]</scope>
    <source>
        <strain evidence="3 4">Wien I</strain>
    </source>
</reference>
<dbReference type="Pfam" id="PF04092">
    <property type="entry name" value="SAG"/>
    <property type="match status" value="1"/>
</dbReference>
<accession>A0A2C6L868</accession>
<evidence type="ECO:0000256" key="1">
    <source>
        <dbReference type="SAM" id="MobiDB-lite"/>
    </source>
</evidence>
<sequence>MVTVHIQPREAEVEGQVARCAYGHNVRTRRLSLTPEKNELTVICGGEGRLVPEQNFASEYCADSDEFGVCETQQFSALFPRFNVNWWTGDSTAATLTIPKDSFPRESKKFNLVCRSHKYEGEDKEQDCVVGVDVSPGSSFRKPDSGKQQPGTTPAGSGTGGSEPSKSRSVPQGSGSNPQGSGQGQNSGGQQGGQGAQEVAKTAKNTGGKTQKSGAYGFSIEGSLAALLFAAGVAVSSSSI</sequence>
<feature type="domain" description="SRS" evidence="2">
    <location>
        <begin position="16"/>
        <end position="134"/>
    </location>
</feature>
<dbReference type="Gene3D" id="2.60.40.1320">
    <property type="entry name" value="SRS domain"/>
    <property type="match status" value="1"/>
</dbReference>
<dbReference type="EMBL" id="MIGC01000830">
    <property type="protein sequence ID" value="PHJ24149.1"/>
    <property type="molecule type" value="Genomic_DNA"/>
</dbReference>
<dbReference type="InterPro" id="IPR028352">
    <property type="entry name" value="Surface_antig_SAG1"/>
</dbReference>
<name>A0A2C6L868_9APIC</name>
<feature type="region of interest" description="Disordered" evidence="1">
    <location>
        <begin position="131"/>
        <end position="215"/>
    </location>
</feature>
<organism evidence="3 4">
    <name type="scientific">Cystoisospora suis</name>
    <dbReference type="NCBI Taxonomy" id="483139"/>
    <lineage>
        <taxon>Eukaryota</taxon>
        <taxon>Sar</taxon>
        <taxon>Alveolata</taxon>
        <taxon>Apicomplexa</taxon>
        <taxon>Conoidasida</taxon>
        <taxon>Coccidia</taxon>
        <taxon>Eucoccidiorida</taxon>
        <taxon>Eimeriorina</taxon>
        <taxon>Sarcocystidae</taxon>
        <taxon>Cystoisospora</taxon>
    </lineage>
</organism>
<protein>
    <submittedName>
        <fullName evidence="3">Tachyzoite surface protein</fullName>
    </submittedName>
</protein>
<dbReference type="GO" id="GO:0016020">
    <property type="term" value="C:membrane"/>
    <property type="evidence" value="ECO:0007669"/>
    <property type="project" value="InterPro"/>
</dbReference>
<dbReference type="OrthoDB" id="330937at2759"/>
<gene>
    <name evidence="3" type="ORF">CSUI_001997</name>
</gene>
<evidence type="ECO:0000313" key="4">
    <source>
        <dbReference type="Proteomes" id="UP000221165"/>
    </source>
</evidence>
<comment type="caution">
    <text evidence="3">The sequence shown here is derived from an EMBL/GenBank/DDBJ whole genome shotgun (WGS) entry which is preliminary data.</text>
</comment>
<dbReference type="InterPro" id="IPR007226">
    <property type="entry name" value="SRS_dom"/>
</dbReference>
<proteinExistence type="predicted"/>
<dbReference type="SUPFAM" id="SSF74877">
    <property type="entry name" value="Major surface antigen p30, SAG1"/>
    <property type="match status" value="1"/>
</dbReference>
<dbReference type="RefSeq" id="XP_067925823.1">
    <property type="nucleotide sequence ID" value="XM_068062199.1"/>
</dbReference>
<evidence type="ECO:0000313" key="3">
    <source>
        <dbReference type="EMBL" id="PHJ24149.1"/>
    </source>
</evidence>
<evidence type="ECO:0000259" key="2">
    <source>
        <dbReference type="Pfam" id="PF04092"/>
    </source>
</evidence>
<dbReference type="AlphaFoldDB" id="A0A2C6L868"/>
<feature type="compositionally biased region" description="Gly residues" evidence="1">
    <location>
        <begin position="181"/>
        <end position="195"/>
    </location>
</feature>
<feature type="compositionally biased region" description="Low complexity" evidence="1">
    <location>
        <begin position="171"/>
        <end position="180"/>
    </location>
</feature>
<dbReference type="GeneID" id="94425410"/>
<dbReference type="InterPro" id="IPR036755">
    <property type="entry name" value="SRS_dom_sf"/>
</dbReference>